<feature type="chain" id="PRO_5040428964" evidence="1">
    <location>
        <begin position="26"/>
        <end position="251"/>
    </location>
</feature>
<accession>A0A9P1I5T7</accession>
<dbReference type="PROSITE" id="PS51257">
    <property type="entry name" value="PROKAR_LIPOPROTEIN"/>
    <property type="match status" value="1"/>
</dbReference>
<proteinExistence type="predicted"/>
<evidence type="ECO:0000256" key="1">
    <source>
        <dbReference type="SAM" id="SignalP"/>
    </source>
</evidence>
<keyword evidence="1" id="KW-0732">Signal</keyword>
<dbReference type="EMBL" id="CANHGI010000001">
    <property type="protein sequence ID" value="CAI5438827.1"/>
    <property type="molecule type" value="Genomic_DNA"/>
</dbReference>
<name>A0A9P1I5T7_9PELO</name>
<feature type="signal peptide" evidence="1">
    <location>
        <begin position="1"/>
        <end position="25"/>
    </location>
</feature>
<reference evidence="2" key="1">
    <citation type="submission" date="2022-11" db="EMBL/GenBank/DDBJ databases">
        <authorList>
            <person name="Kikuchi T."/>
        </authorList>
    </citation>
    <scope>NUCLEOTIDE SEQUENCE</scope>
    <source>
        <strain evidence="2">PS1010</strain>
    </source>
</reference>
<sequence>MFKIIILGFLLTDSIFGCLPGGILGSSSGSCGCSTCPCQSNQPAVSYSYSQPQQIYSQPAVVAAAPSSYQGQYPINPAYVGKAPLGFSTDENIPINPYKYIEHVSVSHSDPQTPLPTESANLAQIEVSPSIPASEDQYLAETEKRKLTTYYNQFCVGEEIATGEKETFASADAKCLLLDCVAANAISDGEGTYKVTYLRTASSRTNKKGNYCLSSKKLPIKSKRVIRKFDDMIAAEESKRVRSVLFKRRFV</sequence>
<gene>
    <name evidence="2" type="ORF">CAMP_LOCUS1464</name>
</gene>
<dbReference type="AlphaFoldDB" id="A0A9P1I5T7"/>
<comment type="caution">
    <text evidence="2">The sequence shown here is derived from an EMBL/GenBank/DDBJ whole genome shotgun (WGS) entry which is preliminary data.</text>
</comment>
<evidence type="ECO:0000313" key="2">
    <source>
        <dbReference type="EMBL" id="CAI5438827.1"/>
    </source>
</evidence>
<organism evidence="2 3">
    <name type="scientific">Caenorhabditis angaria</name>
    <dbReference type="NCBI Taxonomy" id="860376"/>
    <lineage>
        <taxon>Eukaryota</taxon>
        <taxon>Metazoa</taxon>
        <taxon>Ecdysozoa</taxon>
        <taxon>Nematoda</taxon>
        <taxon>Chromadorea</taxon>
        <taxon>Rhabditida</taxon>
        <taxon>Rhabditina</taxon>
        <taxon>Rhabditomorpha</taxon>
        <taxon>Rhabditoidea</taxon>
        <taxon>Rhabditidae</taxon>
        <taxon>Peloderinae</taxon>
        <taxon>Caenorhabditis</taxon>
    </lineage>
</organism>
<dbReference type="Proteomes" id="UP001152747">
    <property type="component" value="Unassembled WGS sequence"/>
</dbReference>
<dbReference type="OrthoDB" id="5852424at2759"/>
<protein>
    <submittedName>
        <fullName evidence="2">Uncharacterized protein</fullName>
    </submittedName>
</protein>
<keyword evidence="3" id="KW-1185">Reference proteome</keyword>
<evidence type="ECO:0000313" key="3">
    <source>
        <dbReference type="Proteomes" id="UP001152747"/>
    </source>
</evidence>